<dbReference type="Pfam" id="PF02780">
    <property type="entry name" value="Transketolase_C"/>
    <property type="match status" value="1"/>
</dbReference>
<dbReference type="AlphaFoldDB" id="A0A7T8BC41"/>
<reference evidence="5" key="1">
    <citation type="submission" date="2021-01" db="EMBL/GenBank/DDBJ databases">
        <title>Description of Breznakiella homolactica.</title>
        <authorList>
            <person name="Song Y."/>
            <person name="Brune A."/>
        </authorList>
    </citation>
    <scope>NUCLEOTIDE SEQUENCE</scope>
    <source>
        <strain evidence="5">RmG30</strain>
    </source>
</reference>
<dbReference type="InterPro" id="IPR033248">
    <property type="entry name" value="Transketolase_C"/>
</dbReference>
<evidence type="ECO:0000313" key="6">
    <source>
        <dbReference type="Proteomes" id="UP000595917"/>
    </source>
</evidence>
<dbReference type="SUPFAM" id="SSF52518">
    <property type="entry name" value="Thiamin diphosphate-binding fold (THDP-binding)"/>
    <property type="match status" value="1"/>
</dbReference>
<organism evidence="5 6">
    <name type="scientific">Breznakiella homolactica</name>
    <dbReference type="NCBI Taxonomy" id="2798577"/>
    <lineage>
        <taxon>Bacteria</taxon>
        <taxon>Pseudomonadati</taxon>
        <taxon>Spirochaetota</taxon>
        <taxon>Spirochaetia</taxon>
        <taxon>Spirochaetales</taxon>
        <taxon>Breznakiellaceae</taxon>
        <taxon>Breznakiella</taxon>
    </lineage>
</organism>
<keyword evidence="3" id="KW-0786">Thiamine pyrophosphate</keyword>
<evidence type="ECO:0000313" key="5">
    <source>
        <dbReference type="EMBL" id="QQO11046.1"/>
    </source>
</evidence>
<dbReference type="Gene3D" id="3.40.50.920">
    <property type="match status" value="1"/>
</dbReference>
<name>A0A7T8BC41_9SPIR</name>
<keyword evidence="6" id="KW-1185">Reference proteome</keyword>
<protein>
    <submittedName>
        <fullName evidence="5">Transketolase family protein</fullName>
    </submittedName>
</protein>
<feature type="domain" description="Transketolase-like pyrimidine-binding" evidence="4">
    <location>
        <begin position="8"/>
        <end position="174"/>
    </location>
</feature>
<dbReference type="FunFam" id="3.40.50.970:FF:000129">
    <property type="entry name" value="Transketolase"/>
    <property type="match status" value="1"/>
</dbReference>
<evidence type="ECO:0000256" key="3">
    <source>
        <dbReference type="ARBA" id="ARBA00023052"/>
    </source>
</evidence>
<dbReference type="Proteomes" id="UP000595917">
    <property type="component" value="Chromosome"/>
</dbReference>
<sequence length="324" mass="34507">MQFKTSTAALRDANSRILIDLAKKDSRIVVLDSDLLNASGLAAFNKEFPGRTFNCGIQEANMAGAAGGLSSMGLIPVIHSFASFASRRMTDQVFMSGVYAEQNIKILGTDPGAANSANGGTHMALEDTGIMRSMPDITIVSPTDETMLESILPGIIETYGMFYIRLVRKSSIVVYEAGTNFTLGKAHIARPGTDITIIAEGAIMVPEALKAADRLEQLGISARVLDMFTIKPLDREAVISAARETGAVLTAENHNILNGLGSAVAEVLAEERLAVPFGRIGFRDVLGQTGTVPYILETYGMDAAHITEAAKKLVSEKVQAGSRI</sequence>
<dbReference type="InterPro" id="IPR029061">
    <property type="entry name" value="THDP-binding"/>
</dbReference>
<proteinExistence type="inferred from homology"/>
<dbReference type="KEGG" id="bhc:JFL75_09050"/>
<dbReference type="Pfam" id="PF02779">
    <property type="entry name" value="Transket_pyr"/>
    <property type="match status" value="1"/>
</dbReference>
<evidence type="ECO:0000256" key="2">
    <source>
        <dbReference type="ARBA" id="ARBA00007131"/>
    </source>
</evidence>
<comment type="similarity">
    <text evidence="2">Belongs to the transketolase family.</text>
</comment>
<dbReference type="InterPro" id="IPR005475">
    <property type="entry name" value="Transketolase-like_Pyr-bd"/>
</dbReference>
<dbReference type="PANTHER" id="PTHR43825:SF1">
    <property type="entry name" value="TRANSKETOLASE-LIKE PYRIMIDINE-BINDING DOMAIN-CONTAINING PROTEIN"/>
    <property type="match status" value="1"/>
</dbReference>
<dbReference type="PANTHER" id="PTHR43825">
    <property type="entry name" value="PYRUVATE DEHYDROGENASE E1 COMPONENT"/>
    <property type="match status" value="1"/>
</dbReference>
<accession>A0A7T8BC41</accession>
<dbReference type="EMBL" id="CP067089">
    <property type="protein sequence ID" value="QQO11046.1"/>
    <property type="molecule type" value="Genomic_DNA"/>
</dbReference>
<dbReference type="InterPro" id="IPR009014">
    <property type="entry name" value="Transketo_C/PFOR_II"/>
</dbReference>
<dbReference type="RefSeq" id="WP_215628355.1">
    <property type="nucleotide sequence ID" value="NZ_CP067089.2"/>
</dbReference>
<dbReference type="Gene3D" id="3.40.50.970">
    <property type="match status" value="1"/>
</dbReference>
<dbReference type="SUPFAM" id="SSF52922">
    <property type="entry name" value="TK C-terminal domain-like"/>
    <property type="match status" value="1"/>
</dbReference>
<evidence type="ECO:0000259" key="4">
    <source>
        <dbReference type="SMART" id="SM00861"/>
    </source>
</evidence>
<dbReference type="CDD" id="cd07033">
    <property type="entry name" value="TPP_PYR_DXS_TK_like"/>
    <property type="match status" value="1"/>
</dbReference>
<comment type="cofactor">
    <cofactor evidence="1">
        <name>thiamine diphosphate</name>
        <dbReference type="ChEBI" id="CHEBI:58937"/>
    </cofactor>
</comment>
<dbReference type="SMART" id="SM00861">
    <property type="entry name" value="Transket_pyr"/>
    <property type="match status" value="1"/>
</dbReference>
<gene>
    <name evidence="5" type="ORF">JFL75_09050</name>
</gene>
<dbReference type="InterPro" id="IPR051157">
    <property type="entry name" value="PDH/Transketolase"/>
</dbReference>
<evidence type="ECO:0000256" key="1">
    <source>
        <dbReference type="ARBA" id="ARBA00001964"/>
    </source>
</evidence>